<sequence>MARELEDPTTDVSVRDELHSLIIDMVPHATDNSTMIAMQRSVEVYNQIAVEYVEARRGELARAFEGSVLLQPQPMDPSIASAVKRANGAISIESACVVARWIAEQCFDRLKAGVLKALVADHQFRPVPLSDVRRWIVEDRSPFGKNAEYFLNTALYEYLKAWRVRLNETKWLYASAAATLRLVELVKTHTQAEHLLAHISLPEYAATFKELIAVEAPPQRIHQRMPAPAIILEQQPLLLQVPPDTPEDVVVTPPERHSGNSPDWSWLDHKEQDLQVARLHLDELALRASSGTASLHGLPTKDFGAYGQYKPQADAPQGMRFGYCDYPSVNTSPMTEQGTPTGPSETAVLEPIAPSASISEARMAA</sequence>
<dbReference type="Proteomes" id="UP001139981">
    <property type="component" value="Unassembled WGS sequence"/>
</dbReference>
<dbReference type="EMBL" id="JANBVB010003166">
    <property type="protein sequence ID" value="KAJ2880147.1"/>
    <property type="molecule type" value="Genomic_DNA"/>
</dbReference>
<reference evidence="1" key="1">
    <citation type="submission" date="2022-07" db="EMBL/GenBank/DDBJ databases">
        <title>Phylogenomic reconstructions and comparative analyses of Kickxellomycotina fungi.</title>
        <authorList>
            <person name="Reynolds N.K."/>
            <person name="Stajich J.E."/>
            <person name="Barry K."/>
            <person name="Grigoriev I.V."/>
            <person name="Crous P."/>
            <person name="Smith M.E."/>
        </authorList>
    </citation>
    <scope>NUCLEOTIDE SEQUENCE</scope>
    <source>
        <strain evidence="1">CBS 190363</strain>
    </source>
</reference>
<comment type="caution">
    <text evidence="1">The sequence shown here is derived from an EMBL/GenBank/DDBJ whole genome shotgun (WGS) entry which is preliminary data.</text>
</comment>
<feature type="non-terminal residue" evidence="1">
    <location>
        <position position="365"/>
    </location>
</feature>
<accession>A0ACC1LU26</accession>
<proteinExistence type="predicted"/>
<name>A0ACC1LU26_9FUNG</name>
<protein>
    <submittedName>
        <fullName evidence="1">Uncharacterized protein</fullName>
    </submittedName>
</protein>
<gene>
    <name evidence="1" type="ORF">IWW38_005998</name>
</gene>
<keyword evidence="2" id="KW-1185">Reference proteome</keyword>
<evidence type="ECO:0000313" key="2">
    <source>
        <dbReference type="Proteomes" id="UP001139981"/>
    </source>
</evidence>
<evidence type="ECO:0000313" key="1">
    <source>
        <dbReference type="EMBL" id="KAJ2880147.1"/>
    </source>
</evidence>
<organism evidence="1 2">
    <name type="scientific">Coemansia aciculifera</name>
    <dbReference type="NCBI Taxonomy" id="417176"/>
    <lineage>
        <taxon>Eukaryota</taxon>
        <taxon>Fungi</taxon>
        <taxon>Fungi incertae sedis</taxon>
        <taxon>Zoopagomycota</taxon>
        <taxon>Kickxellomycotina</taxon>
        <taxon>Kickxellomycetes</taxon>
        <taxon>Kickxellales</taxon>
        <taxon>Kickxellaceae</taxon>
        <taxon>Coemansia</taxon>
    </lineage>
</organism>